<comment type="similarity">
    <text evidence="2 6">Belongs to the band 7/mec-2 family. HflC subfamily.</text>
</comment>
<keyword evidence="4 8" id="KW-1133">Transmembrane helix</keyword>
<sequence length="315" mass="34559">MKNSLGIVLAVIVAVAAIILYSALFSVYQTQQALVLRFGEPVRVIEQPGLNAKIPLVDSVIMIDKRILDLENPSQEVIAADQKRLVVDAFARYRIVNPLRFYQSVGSVEGANSRLATILNSSLRRVLGESTFTQVVRDEREVLMARIRDQVNREAGNFGITVIDVRIRRADLPEANSQAVFQRMQTERQREASEIRAQGAEAGQTIRARADRDSTVIVAEATATADQLRGEGDAERNNIFAQAYSQDRGFFEFYRSMQAYEASLKKGETRMLISPTSDFFRFFNAPSPEGSPAPSVPPAASPAAGAPATPAAPAN</sequence>
<name>A0ABS5RBU9_9HYPH</name>
<dbReference type="Pfam" id="PF01145">
    <property type="entry name" value="Band_7"/>
    <property type="match status" value="1"/>
</dbReference>
<dbReference type="InterPro" id="IPR036013">
    <property type="entry name" value="Band_7/SPFH_dom_sf"/>
</dbReference>
<keyword evidence="3 8" id="KW-0812">Transmembrane</keyword>
<gene>
    <name evidence="10" type="ORF">KIP89_18695</name>
</gene>
<evidence type="ECO:0000256" key="1">
    <source>
        <dbReference type="ARBA" id="ARBA00004167"/>
    </source>
</evidence>
<feature type="domain" description="Band 7" evidence="9">
    <location>
        <begin position="22"/>
        <end position="184"/>
    </location>
</feature>
<evidence type="ECO:0000256" key="3">
    <source>
        <dbReference type="ARBA" id="ARBA00022692"/>
    </source>
</evidence>
<dbReference type="InterPro" id="IPR001107">
    <property type="entry name" value="Band_7"/>
</dbReference>
<evidence type="ECO:0000313" key="10">
    <source>
        <dbReference type="EMBL" id="MBS9479141.1"/>
    </source>
</evidence>
<comment type="caution">
    <text evidence="10">The sequence shown here is derived from an EMBL/GenBank/DDBJ whole genome shotgun (WGS) entry which is preliminary data.</text>
</comment>
<keyword evidence="10" id="KW-0645">Protease</keyword>
<dbReference type="EMBL" id="JAHCQH010000023">
    <property type="protein sequence ID" value="MBS9479141.1"/>
    <property type="molecule type" value="Genomic_DNA"/>
</dbReference>
<evidence type="ECO:0000256" key="8">
    <source>
        <dbReference type="SAM" id="Phobius"/>
    </source>
</evidence>
<evidence type="ECO:0000259" key="9">
    <source>
        <dbReference type="SMART" id="SM00244"/>
    </source>
</evidence>
<reference evidence="10" key="1">
    <citation type="submission" date="2021-05" db="EMBL/GenBank/DDBJ databases">
        <authorList>
            <person name="Sun Q."/>
            <person name="Inoue M."/>
        </authorList>
    </citation>
    <scope>NUCLEOTIDE SEQUENCE</scope>
    <source>
        <strain evidence="10">VKM B-3255</strain>
    </source>
</reference>
<dbReference type="Gene3D" id="3.30.479.30">
    <property type="entry name" value="Band 7 domain"/>
    <property type="match status" value="1"/>
</dbReference>
<evidence type="ECO:0000256" key="5">
    <source>
        <dbReference type="ARBA" id="ARBA00023136"/>
    </source>
</evidence>
<keyword evidence="10" id="KW-0378">Hydrolase</keyword>
<dbReference type="PIRSF" id="PIRSF005651">
    <property type="entry name" value="HflC"/>
    <property type="match status" value="1"/>
</dbReference>
<feature type="transmembrane region" description="Helical" evidence="8">
    <location>
        <begin position="7"/>
        <end position="28"/>
    </location>
</feature>
<evidence type="ECO:0000313" key="11">
    <source>
        <dbReference type="Proteomes" id="UP001166585"/>
    </source>
</evidence>
<organism evidence="10 11">
    <name type="scientific">Ancylobacter radicis</name>
    <dbReference type="NCBI Taxonomy" id="2836179"/>
    <lineage>
        <taxon>Bacteria</taxon>
        <taxon>Pseudomonadati</taxon>
        <taxon>Pseudomonadota</taxon>
        <taxon>Alphaproteobacteria</taxon>
        <taxon>Hyphomicrobiales</taxon>
        <taxon>Xanthobacteraceae</taxon>
        <taxon>Ancylobacter</taxon>
    </lineage>
</organism>
<protein>
    <recommendedName>
        <fullName evidence="6">Protein HflC</fullName>
    </recommendedName>
</protein>
<dbReference type="GO" id="GO:0008233">
    <property type="term" value="F:peptidase activity"/>
    <property type="evidence" value="ECO:0007669"/>
    <property type="project" value="UniProtKB-KW"/>
</dbReference>
<evidence type="ECO:0000256" key="7">
    <source>
        <dbReference type="SAM" id="MobiDB-lite"/>
    </source>
</evidence>
<evidence type="ECO:0000256" key="4">
    <source>
        <dbReference type="ARBA" id="ARBA00022989"/>
    </source>
</evidence>
<proteinExistence type="inferred from homology"/>
<feature type="compositionally biased region" description="Low complexity" evidence="7">
    <location>
        <begin position="301"/>
        <end position="315"/>
    </location>
</feature>
<evidence type="ECO:0000256" key="2">
    <source>
        <dbReference type="ARBA" id="ARBA00007862"/>
    </source>
</evidence>
<dbReference type="PANTHER" id="PTHR42911">
    <property type="entry name" value="MODULATOR OF FTSH PROTEASE HFLC"/>
    <property type="match status" value="1"/>
</dbReference>
<dbReference type="GO" id="GO:0006508">
    <property type="term" value="P:proteolysis"/>
    <property type="evidence" value="ECO:0007669"/>
    <property type="project" value="UniProtKB-KW"/>
</dbReference>
<feature type="region of interest" description="Disordered" evidence="7">
    <location>
        <begin position="283"/>
        <end position="315"/>
    </location>
</feature>
<keyword evidence="5 8" id="KW-0472">Membrane</keyword>
<dbReference type="CDD" id="cd03405">
    <property type="entry name" value="SPFH_HflC"/>
    <property type="match status" value="1"/>
</dbReference>
<accession>A0ABS5RBU9</accession>
<feature type="compositionally biased region" description="Pro residues" evidence="7">
    <location>
        <begin position="289"/>
        <end position="300"/>
    </location>
</feature>
<comment type="function">
    <text evidence="6">HflC and HflK could regulate a protease.</text>
</comment>
<dbReference type="RefSeq" id="WP_213757114.1">
    <property type="nucleotide sequence ID" value="NZ_JAHCQH010000023.1"/>
</dbReference>
<comment type="subcellular location">
    <subcellularLocation>
        <location evidence="1">Membrane</location>
        <topology evidence="1">Single-pass membrane protein</topology>
    </subcellularLocation>
</comment>
<dbReference type="InterPro" id="IPR010200">
    <property type="entry name" value="HflC"/>
</dbReference>
<dbReference type="PANTHER" id="PTHR42911:SF1">
    <property type="entry name" value="MODULATOR OF FTSH PROTEASE HFLC"/>
    <property type="match status" value="1"/>
</dbReference>
<dbReference type="SMART" id="SM00244">
    <property type="entry name" value="PHB"/>
    <property type="match status" value="1"/>
</dbReference>
<dbReference type="Proteomes" id="UP001166585">
    <property type="component" value="Unassembled WGS sequence"/>
</dbReference>
<evidence type="ECO:0000256" key="6">
    <source>
        <dbReference type="PIRNR" id="PIRNR005651"/>
    </source>
</evidence>
<dbReference type="SUPFAM" id="SSF117892">
    <property type="entry name" value="Band 7/SPFH domain"/>
    <property type="match status" value="1"/>
</dbReference>
<keyword evidence="11" id="KW-1185">Reference proteome</keyword>